<evidence type="ECO:0000259" key="2">
    <source>
        <dbReference type="Pfam" id="PF13529"/>
    </source>
</evidence>
<dbReference type="Pfam" id="PF13529">
    <property type="entry name" value="Peptidase_C39_2"/>
    <property type="match status" value="1"/>
</dbReference>
<protein>
    <recommendedName>
        <fullName evidence="2">Peptidase C39-like domain-containing protein</fullName>
    </recommendedName>
</protein>
<dbReference type="EMBL" id="CP041614">
    <property type="protein sequence ID" value="QDO83752.1"/>
    <property type="molecule type" value="Genomic_DNA"/>
</dbReference>
<keyword evidence="4" id="KW-1185">Reference proteome</keyword>
<proteinExistence type="predicted"/>
<name>A0ABX5X000_9GAMM</name>
<feature type="chain" id="PRO_5046051377" description="Peptidase C39-like domain-containing protein" evidence="1">
    <location>
        <begin position="19"/>
        <end position="245"/>
    </location>
</feature>
<feature type="signal peptide" evidence="1">
    <location>
        <begin position="1"/>
        <end position="18"/>
    </location>
</feature>
<reference evidence="3 4" key="1">
    <citation type="submission" date="2019-07" db="EMBL/GenBank/DDBJ databases">
        <title>Shewanella sp. YLB-06 whole genomic sequence.</title>
        <authorList>
            <person name="Yu L."/>
        </authorList>
    </citation>
    <scope>NUCLEOTIDE SEQUENCE [LARGE SCALE GENOMIC DNA]</scope>
    <source>
        <strain evidence="3 4">YLB-06</strain>
    </source>
</reference>
<dbReference type="Proteomes" id="UP000315947">
    <property type="component" value="Chromosome"/>
</dbReference>
<sequence length="245" mass="27240">MKKIPLLCILLFSFHSTANDTHINQIPDFTQTHVKGYNTGNGQQFCAPVAASNSLIWLSGQTIEQNSLILKLASREYMNTHLKNGTGTSGFLKGIDKISRELFGHYSKLEYQGWRKHPPSFSTGVTIPRLEWIKDSIGRESAVWLNIGWYKYDKDSMSYIRKGGHWVTVVGYNHGKLIIHDPAPRAGQDFSNEYVSVHHLVKGRLIGKKSGLPTSAVGYLSLGEGMHIKGSVGFSVVDGVVRLIL</sequence>
<evidence type="ECO:0000313" key="4">
    <source>
        <dbReference type="Proteomes" id="UP000315947"/>
    </source>
</evidence>
<dbReference type="InterPro" id="IPR039564">
    <property type="entry name" value="Peptidase_C39-like"/>
</dbReference>
<dbReference type="RefSeq" id="WP_144046123.1">
    <property type="nucleotide sequence ID" value="NZ_CP041614.1"/>
</dbReference>
<keyword evidence="1" id="KW-0732">Signal</keyword>
<gene>
    <name evidence="3" type="ORF">FM037_11555</name>
</gene>
<evidence type="ECO:0000256" key="1">
    <source>
        <dbReference type="SAM" id="SignalP"/>
    </source>
</evidence>
<accession>A0ABX5X000</accession>
<evidence type="ECO:0000313" key="3">
    <source>
        <dbReference type="EMBL" id="QDO83752.1"/>
    </source>
</evidence>
<organism evidence="3 4">
    <name type="scientific">Shewanella psychropiezotolerans</name>
    <dbReference type="NCBI Taxonomy" id="2593655"/>
    <lineage>
        <taxon>Bacteria</taxon>
        <taxon>Pseudomonadati</taxon>
        <taxon>Pseudomonadota</taxon>
        <taxon>Gammaproteobacteria</taxon>
        <taxon>Alteromonadales</taxon>
        <taxon>Shewanellaceae</taxon>
        <taxon>Shewanella</taxon>
    </lineage>
</organism>
<dbReference type="Gene3D" id="3.90.70.10">
    <property type="entry name" value="Cysteine proteinases"/>
    <property type="match status" value="1"/>
</dbReference>
<feature type="domain" description="Peptidase C39-like" evidence="2">
    <location>
        <begin position="28"/>
        <end position="183"/>
    </location>
</feature>